<dbReference type="OrthoDB" id="1932629at2759"/>
<keyword evidence="1" id="KW-0175">Coiled coil</keyword>
<dbReference type="Proteomes" id="UP000030645">
    <property type="component" value="Unassembled WGS sequence"/>
</dbReference>
<dbReference type="EMBL" id="KE343375">
    <property type="protein sequence ID" value="EXB27054.1"/>
    <property type="molecule type" value="Genomic_DNA"/>
</dbReference>
<dbReference type="eggNOG" id="ENOG502RBMV">
    <property type="taxonomic scope" value="Eukaryota"/>
</dbReference>
<name>W9QM78_9ROSA</name>
<accession>W9QM78</accession>
<keyword evidence="3" id="KW-1185">Reference proteome</keyword>
<feature type="coiled-coil region" evidence="1">
    <location>
        <begin position="48"/>
        <end position="110"/>
    </location>
</feature>
<organism evidence="2 3">
    <name type="scientific">Morus notabilis</name>
    <dbReference type="NCBI Taxonomy" id="981085"/>
    <lineage>
        <taxon>Eukaryota</taxon>
        <taxon>Viridiplantae</taxon>
        <taxon>Streptophyta</taxon>
        <taxon>Embryophyta</taxon>
        <taxon>Tracheophyta</taxon>
        <taxon>Spermatophyta</taxon>
        <taxon>Magnoliopsida</taxon>
        <taxon>eudicotyledons</taxon>
        <taxon>Gunneridae</taxon>
        <taxon>Pentapetalae</taxon>
        <taxon>rosids</taxon>
        <taxon>fabids</taxon>
        <taxon>Rosales</taxon>
        <taxon>Moraceae</taxon>
        <taxon>Moreae</taxon>
        <taxon>Morus</taxon>
    </lineage>
</organism>
<evidence type="ECO:0000256" key="1">
    <source>
        <dbReference type="SAM" id="Coils"/>
    </source>
</evidence>
<protein>
    <recommendedName>
        <fullName evidence="4">Protein At-4/1</fullName>
    </recommendedName>
</protein>
<dbReference type="AlphaFoldDB" id="W9QM78"/>
<reference evidence="3" key="1">
    <citation type="submission" date="2013-01" db="EMBL/GenBank/DDBJ databases">
        <title>Draft Genome Sequence of a Mulberry Tree, Morus notabilis C.K. Schneid.</title>
        <authorList>
            <person name="He N."/>
            <person name="Zhao S."/>
        </authorList>
    </citation>
    <scope>NUCLEOTIDE SEQUENCE</scope>
</reference>
<evidence type="ECO:0000313" key="3">
    <source>
        <dbReference type="Proteomes" id="UP000030645"/>
    </source>
</evidence>
<gene>
    <name evidence="2" type="ORF">L484_007399</name>
</gene>
<dbReference type="KEGG" id="mnt:21390798"/>
<proteinExistence type="predicted"/>
<evidence type="ECO:0000313" key="2">
    <source>
        <dbReference type="EMBL" id="EXB27054.1"/>
    </source>
</evidence>
<sequence length="247" mass="28309">MGGNGISDEGEMEESLLSTFDLICQDFKSGVVEIQVLKSDCNGEIKKREALQLSLNTLKRENERLTKLYTEYLNNIVDQVEHRTACQSLKEQLKRLNDGQSEAVELIKQEHAKKIADLEAHIRILLVEKATNEATVNHLRQDLEAHRTHINYLATKLDGVQLDLESKYKLEIQAVKDCITAEQEEKTESNEKLQHLEKELLVCRSKLVQQQPYLTSGSRVGMLKKTNIEPKKENKILKRKLVCTEKD</sequence>
<evidence type="ECO:0008006" key="4">
    <source>
        <dbReference type="Google" id="ProtNLM"/>
    </source>
</evidence>